<dbReference type="PROSITE" id="PS50088">
    <property type="entry name" value="ANK_REPEAT"/>
    <property type="match status" value="1"/>
</dbReference>
<keyword evidence="1" id="KW-0677">Repeat</keyword>
<dbReference type="EMBL" id="MUZQ01000210">
    <property type="protein sequence ID" value="OWK55262.1"/>
    <property type="molecule type" value="Genomic_DNA"/>
</dbReference>
<feature type="region of interest" description="Disordered" evidence="5">
    <location>
        <begin position="174"/>
        <end position="300"/>
    </location>
</feature>
<dbReference type="PROSITE" id="PS50297">
    <property type="entry name" value="ANK_REP_REGION"/>
    <property type="match status" value="1"/>
</dbReference>
<reference evidence="7 8" key="1">
    <citation type="submission" date="2017-05" db="EMBL/GenBank/DDBJ databases">
        <title>Genome of assembly of the Bengalese finch, Lonchura striata domestica.</title>
        <authorList>
            <person name="Colquitt B.M."/>
            <person name="Brainard M.S."/>
        </authorList>
    </citation>
    <scope>NUCLEOTIDE SEQUENCE [LARGE SCALE GENOMIC DNA]</scope>
    <source>
        <strain evidence="7">White83orange57</strain>
    </source>
</reference>
<dbReference type="Proteomes" id="UP000197619">
    <property type="component" value="Unassembled WGS sequence"/>
</dbReference>
<evidence type="ECO:0000259" key="6">
    <source>
        <dbReference type="Pfam" id="PF25877"/>
    </source>
</evidence>
<name>A0A218UPH7_9PASE</name>
<feature type="repeat" description="ANK" evidence="4">
    <location>
        <begin position="379"/>
        <end position="412"/>
    </location>
</feature>
<dbReference type="SUPFAM" id="SSF48403">
    <property type="entry name" value="Ankyrin repeat"/>
    <property type="match status" value="1"/>
</dbReference>
<dbReference type="Gene3D" id="1.25.40.20">
    <property type="entry name" value="Ankyrin repeat-containing domain"/>
    <property type="match status" value="1"/>
</dbReference>
<feature type="compositionally biased region" description="Low complexity" evidence="5">
    <location>
        <begin position="125"/>
        <end position="135"/>
    </location>
</feature>
<accession>A0A218UPH7</accession>
<protein>
    <submittedName>
        <fullName evidence="7">Ankyrin repeat domain-containing protein SOWAHB</fullName>
    </submittedName>
</protein>
<feature type="domain" description="SOWAHA-C winged helix-turn-helix" evidence="6">
    <location>
        <begin position="4"/>
        <end position="93"/>
    </location>
</feature>
<evidence type="ECO:0000313" key="8">
    <source>
        <dbReference type="Proteomes" id="UP000197619"/>
    </source>
</evidence>
<evidence type="ECO:0000256" key="2">
    <source>
        <dbReference type="ARBA" id="ARBA00023043"/>
    </source>
</evidence>
<evidence type="ECO:0000256" key="3">
    <source>
        <dbReference type="ARBA" id="ARBA00038122"/>
    </source>
</evidence>
<feature type="compositionally biased region" description="Pro residues" evidence="5">
    <location>
        <begin position="105"/>
        <end position="117"/>
    </location>
</feature>
<gene>
    <name evidence="7" type="primary">SOWAHB</name>
    <name evidence="7" type="ORF">RLOC_00000979</name>
</gene>
<dbReference type="PANTHER" id="PTHR14491">
    <property type="entry name" value="SOSONDOWAH, ISOFORM G"/>
    <property type="match status" value="1"/>
</dbReference>
<evidence type="ECO:0000256" key="5">
    <source>
        <dbReference type="SAM" id="MobiDB-lite"/>
    </source>
</evidence>
<dbReference type="Pfam" id="PF12796">
    <property type="entry name" value="Ank_2"/>
    <property type="match status" value="1"/>
</dbReference>
<proteinExistence type="inferred from homology"/>
<comment type="caution">
    <text evidence="7">The sequence shown here is derived from an EMBL/GenBank/DDBJ whole genome shotgun (WGS) entry which is preliminary data.</text>
</comment>
<dbReference type="AlphaFoldDB" id="A0A218UPH7"/>
<dbReference type="InterPro" id="IPR036770">
    <property type="entry name" value="Ankyrin_rpt-contain_sf"/>
</dbReference>
<feature type="compositionally biased region" description="Low complexity" evidence="5">
    <location>
        <begin position="236"/>
        <end position="266"/>
    </location>
</feature>
<dbReference type="InterPro" id="IPR002110">
    <property type="entry name" value="Ankyrin_rpt"/>
</dbReference>
<feature type="compositionally biased region" description="Polar residues" evidence="5">
    <location>
        <begin position="287"/>
        <end position="296"/>
    </location>
</feature>
<feature type="compositionally biased region" description="Low complexity" evidence="5">
    <location>
        <begin position="174"/>
        <end position="184"/>
    </location>
</feature>
<organism evidence="7 8">
    <name type="scientific">Lonchura striata</name>
    <name type="common">white-rumped munia</name>
    <dbReference type="NCBI Taxonomy" id="40157"/>
    <lineage>
        <taxon>Eukaryota</taxon>
        <taxon>Metazoa</taxon>
        <taxon>Chordata</taxon>
        <taxon>Craniata</taxon>
        <taxon>Vertebrata</taxon>
        <taxon>Euteleostomi</taxon>
        <taxon>Archelosauria</taxon>
        <taxon>Archosauria</taxon>
        <taxon>Dinosauria</taxon>
        <taxon>Saurischia</taxon>
        <taxon>Theropoda</taxon>
        <taxon>Coelurosauria</taxon>
        <taxon>Aves</taxon>
        <taxon>Neognathae</taxon>
        <taxon>Neoaves</taxon>
        <taxon>Telluraves</taxon>
        <taxon>Australaves</taxon>
        <taxon>Passeriformes</taxon>
        <taxon>Passeroidea</taxon>
        <taxon>Estrildidae</taxon>
        <taxon>Estrildinae</taxon>
        <taxon>Lonchura</taxon>
    </lineage>
</organism>
<evidence type="ECO:0000256" key="4">
    <source>
        <dbReference type="PROSITE-ProRule" id="PRU00023"/>
    </source>
</evidence>
<dbReference type="Pfam" id="PF25877">
    <property type="entry name" value="WHD_SOWAH"/>
    <property type="match status" value="1"/>
</dbReference>
<keyword evidence="8" id="KW-1185">Reference proteome</keyword>
<evidence type="ECO:0000256" key="1">
    <source>
        <dbReference type="ARBA" id="ARBA00022737"/>
    </source>
</evidence>
<dbReference type="PANTHER" id="PTHR14491:SF3">
    <property type="entry name" value="ANKYRIN REPEAT DOMAIN-CONTAINING PROTEIN SOWAHB"/>
    <property type="match status" value="1"/>
</dbReference>
<sequence>MARELSQEAVLDFLWAAGGRAPNTALLRHFQRFLRDPALTEQQRRERREYFKSLVNSLATVHPAAVPGASKDIVLRRRYRDLLDEELPPPEEQRPPLSPRRAPGHRPPPGRPAPAPRRPPRSRPRTGPSRSLPLLSAPEVLPLSRSLQALPASPSSPLLLSGPEMLASTRLLPSQSRSLQQLPTRPSPDLPRGSRGLTPKGPTQPQVLRLHPCQSLTLQSGPEILPTTRSPPPQSLPWSASLPSPSRSLQPPLARSPPSQSLLPAQGPTVPQASESQPPAPLPVFRSISSPRNASSRGPVVPLGQREHTWLVAMSAGCWAQVRGLFLEEPELALQRDFISGFTVLHWLAKHGDGPGLQELAAAAQQVGLALDVDARSGCGYTPLHLAAIHGHQLVIKVLVLQLGCQVQVRDGSGRQPWEYLGSSTSGEIWQLLEAPRGTIMFPTQPLARRVSSVSKVSPSTGRAALPACLRVQLGRGAVSHPSGSDSD</sequence>
<keyword evidence="2 4" id="KW-0040">ANK repeat</keyword>
<feature type="region of interest" description="Disordered" evidence="5">
    <location>
        <begin position="84"/>
        <end position="135"/>
    </location>
</feature>
<comment type="similarity">
    <text evidence="3">Belongs to the SOWAH family.</text>
</comment>
<evidence type="ECO:0000313" key="7">
    <source>
        <dbReference type="EMBL" id="OWK55262.1"/>
    </source>
</evidence>
<dbReference type="InterPro" id="IPR058889">
    <property type="entry name" value="WHD_SOWAHA-C"/>
</dbReference>